<dbReference type="Pfam" id="PF14244">
    <property type="entry name" value="Retrotran_gag_3"/>
    <property type="match status" value="1"/>
</dbReference>
<dbReference type="PANTHER" id="PTHR37610">
    <property type="entry name" value="CCHC-TYPE DOMAIN-CONTAINING PROTEIN"/>
    <property type="match status" value="1"/>
</dbReference>
<organism evidence="3 4">
    <name type="scientific">Punica granatum</name>
    <name type="common">Pomegranate</name>
    <dbReference type="NCBI Taxonomy" id="22663"/>
    <lineage>
        <taxon>Eukaryota</taxon>
        <taxon>Viridiplantae</taxon>
        <taxon>Streptophyta</taxon>
        <taxon>Embryophyta</taxon>
        <taxon>Tracheophyta</taxon>
        <taxon>Spermatophyta</taxon>
        <taxon>Magnoliopsida</taxon>
        <taxon>eudicotyledons</taxon>
        <taxon>Gunneridae</taxon>
        <taxon>Pentapetalae</taxon>
        <taxon>rosids</taxon>
        <taxon>malvids</taxon>
        <taxon>Myrtales</taxon>
        <taxon>Lythraceae</taxon>
        <taxon>Punica</taxon>
    </lineage>
</organism>
<name>A0A2I0IF72_PUNGR</name>
<evidence type="ECO:0000313" key="4">
    <source>
        <dbReference type="Proteomes" id="UP000233551"/>
    </source>
</evidence>
<accession>A0A2I0IF72</accession>
<reference evidence="3 4" key="1">
    <citation type="submission" date="2017-11" db="EMBL/GenBank/DDBJ databases">
        <title>De-novo sequencing of pomegranate (Punica granatum L.) genome.</title>
        <authorList>
            <person name="Akparov Z."/>
            <person name="Amiraslanov A."/>
            <person name="Hajiyeva S."/>
            <person name="Abbasov M."/>
            <person name="Kaur K."/>
            <person name="Hamwieh A."/>
            <person name="Solovyev V."/>
            <person name="Salamov A."/>
            <person name="Braich B."/>
            <person name="Kosarev P."/>
            <person name="Mahmoud A."/>
            <person name="Hajiyev E."/>
            <person name="Babayeva S."/>
            <person name="Izzatullayeva V."/>
            <person name="Mammadov A."/>
            <person name="Mammadov A."/>
            <person name="Sharifova S."/>
            <person name="Ojaghi J."/>
            <person name="Eynullazada K."/>
            <person name="Bayramov B."/>
            <person name="Abdulazimova A."/>
            <person name="Shahmuradov I."/>
        </authorList>
    </citation>
    <scope>NUCLEOTIDE SEQUENCE [LARGE SCALE GENOMIC DNA]</scope>
    <source>
        <strain evidence="4">cv. AG2017</strain>
        <tissue evidence="3">Leaf</tissue>
    </source>
</reference>
<proteinExistence type="predicted"/>
<evidence type="ECO:0000313" key="3">
    <source>
        <dbReference type="EMBL" id="PKI42648.1"/>
    </source>
</evidence>
<sequence length="319" mass="36198">MWIIELSEVHAVVGGWCGVLECELSYPEEIPAVPGGDEEEGRRRRGPCHGRPMCCDSLGCIKYFDAHFNNFTGAFPTFRMSDVSEDDKSPRMDRNSSEHREVGDSSGRSVEISSIYQLGSSDSTGAQIIGCVLNGDNYLTWSRVMLIALRARNKLPFIDGSLEKPEESNPLRERWERCNSTILAWMFNAMDGSLQATVAYAVDCRSLWDGLKERYSEGNQSRVFQIQIDIYLLRQEGLSIREYYGKLKLLWDELEFYLEHPGCSCGVGTVMIAQRETEKCFQFLMGLTSAFNTIRSTILSIEPMPNLNKVYKMVANEER</sequence>
<comment type="caution">
    <text evidence="3">The sequence shown here is derived from an EMBL/GenBank/DDBJ whole genome shotgun (WGS) entry which is preliminary data.</text>
</comment>
<dbReference type="EMBL" id="PGOL01003139">
    <property type="protein sequence ID" value="PKI42648.1"/>
    <property type="molecule type" value="Genomic_DNA"/>
</dbReference>
<feature type="domain" description="Retrotransposon Copia-like N-terminal" evidence="2">
    <location>
        <begin position="120"/>
        <end position="166"/>
    </location>
</feature>
<gene>
    <name evidence="3" type="ORF">CRG98_036930</name>
</gene>
<feature type="region of interest" description="Disordered" evidence="1">
    <location>
        <begin position="82"/>
        <end position="108"/>
    </location>
</feature>
<dbReference type="InterPro" id="IPR029472">
    <property type="entry name" value="Copia-like_N"/>
</dbReference>
<feature type="compositionally biased region" description="Basic and acidic residues" evidence="1">
    <location>
        <begin position="86"/>
        <end position="103"/>
    </location>
</feature>
<dbReference type="AlphaFoldDB" id="A0A2I0IF72"/>
<dbReference type="PANTHER" id="PTHR37610:SF97">
    <property type="entry name" value="RETROTRANSPOSON GAG DOMAIN-CONTAINING PROTEIN"/>
    <property type="match status" value="1"/>
</dbReference>
<evidence type="ECO:0000256" key="1">
    <source>
        <dbReference type="SAM" id="MobiDB-lite"/>
    </source>
</evidence>
<keyword evidence="4" id="KW-1185">Reference proteome</keyword>
<evidence type="ECO:0000259" key="2">
    <source>
        <dbReference type="Pfam" id="PF14244"/>
    </source>
</evidence>
<protein>
    <recommendedName>
        <fullName evidence="2">Retrotransposon Copia-like N-terminal domain-containing protein</fullName>
    </recommendedName>
</protein>
<dbReference type="Proteomes" id="UP000233551">
    <property type="component" value="Unassembled WGS sequence"/>
</dbReference>
<dbReference type="STRING" id="22663.A0A2I0IF72"/>